<accession>A0A2T3LCV6</accession>
<organism evidence="1 2">
    <name type="scientific">Photobacterium indicum</name>
    <dbReference type="NCBI Taxonomy" id="81447"/>
    <lineage>
        <taxon>Bacteria</taxon>
        <taxon>Pseudomonadati</taxon>
        <taxon>Pseudomonadota</taxon>
        <taxon>Gammaproteobacteria</taxon>
        <taxon>Vibrionales</taxon>
        <taxon>Vibrionaceae</taxon>
        <taxon>Photobacterium</taxon>
    </lineage>
</organism>
<protein>
    <submittedName>
        <fullName evidence="1">Uncharacterized protein</fullName>
    </submittedName>
</protein>
<dbReference type="AlphaFoldDB" id="A0A2T3LCV6"/>
<dbReference type="EMBL" id="PYOC01000001">
    <property type="protein sequence ID" value="PSV49213.1"/>
    <property type="molecule type" value="Genomic_DNA"/>
</dbReference>
<evidence type="ECO:0000313" key="2">
    <source>
        <dbReference type="Proteomes" id="UP000241803"/>
    </source>
</evidence>
<name>A0A2T3LCV6_9GAMM</name>
<comment type="caution">
    <text evidence="1">The sequence shown here is derived from an EMBL/GenBank/DDBJ whole genome shotgun (WGS) entry which is preliminary data.</text>
</comment>
<proteinExistence type="predicted"/>
<reference evidence="1 2" key="1">
    <citation type="submission" date="2018-03" db="EMBL/GenBank/DDBJ databases">
        <title>Whole genome sequencing of Histamine producing bacteria.</title>
        <authorList>
            <person name="Butler K."/>
        </authorList>
    </citation>
    <scope>NUCLEOTIDE SEQUENCE [LARGE SCALE GENOMIC DNA]</scope>
    <source>
        <strain evidence="1 2">ATCC 19614</strain>
    </source>
</reference>
<dbReference type="RefSeq" id="WP_107251874.1">
    <property type="nucleotide sequence ID" value="NZ_JAKJTK010000029.1"/>
</dbReference>
<dbReference type="Proteomes" id="UP000241803">
    <property type="component" value="Unassembled WGS sequence"/>
</dbReference>
<gene>
    <name evidence="1" type="ORF">C9J47_01180</name>
</gene>
<evidence type="ECO:0000313" key="1">
    <source>
        <dbReference type="EMBL" id="PSV49213.1"/>
    </source>
</evidence>
<sequence>MPVSIADINERWDTSQMDIQQRELFYSRVNIINYLAELEVSPASGVSTGVVGNLLSDTTALEDITMLAKKGCTTILNHADDKFTLTKTASSVAAVIKNSKVGKAASAVSHAFSEVKEKLKALISKGIGKIIALLKKVYAHSSWVLSFLSDLSGWLVESITESVSKELKKLIPGVGYIQGAADLYAGVKKAIDGVVDSVSIHRSGKGVALLDGHPNEIAYWLENHMVSKALSGTIDSLIAVTKLTVEAAGDAAGGFGSIFGYVSGAITRLIKFIEYFIQRVNLYRVLKKAKDEQSKLLSQNSITGDKVRFNRWFSSTLKRSPVVGALVLHSGSAASSYNFLKLMDHKGQLISDVSCIKGMKHIENMKKLSGKYIRSYSGEYSLTFSSGCGWQNELLKQQLEAPDAYQITTDVEAPKWHALQRSNAIRRHKSPLKRQAAFRRKASI</sequence>
<keyword evidence="2" id="KW-1185">Reference proteome</keyword>